<dbReference type="EMBL" id="JAUSWV010000002">
    <property type="protein sequence ID" value="MDQ0581155.1"/>
    <property type="molecule type" value="Genomic_DNA"/>
</dbReference>
<comment type="caution">
    <text evidence="2">The sequence shown here is derived from an EMBL/GenBank/DDBJ whole genome shotgun (WGS) entry which is preliminary data.</text>
</comment>
<accession>A0ABU0NRM4</accession>
<proteinExistence type="predicted"/>
<feature type="compositionally biased region" description="Polar residues" evidence="1">
    <location>
        <begin position="9"/>
        <end position="28"/>
    </location>
</feature>
<evidence type="ECO:0000313" key="3">
    <source>
        <dbReference type="Proteomes" id="UP001230654"/>
    </source>
</evidence>
<gene>
    <name evidence="2" type="ORF">QF030_003333</name>
</gene>
<feature type="region of interest" description="Disordered" evidence="1">
    <location>
        <begin position="226"/>
        <end position="246"/>
    </location>
</feature>
<evidence type="ECO:0000313" key="2">
    <source>
        <dbReference type="EMBL" id="MDQ0581155.1"/>
    </source>
</evidence>
<feature type="compositionally biased region" description="Basic and acidic residues" evidence="1">
    <location>
        <begin position="29"/>
        <end position="48"/>
    </location>
</feature>
<feature type="region of interest" description="Disordered" evidence="1">
    <location>
        <begin position="1"/>
        <end position="50"/>
    </location>
</feature>
<reference evidence="2 3" key="1">
    <citation type="submission" date="2023-07" db="EMBL/GenBank/DDBJ databases">
        <title>Comparative genomics of wheat-associated soil bacteria to identify genetic determinants of phenazine resistance.</title>
        <authorList>
            <person name="Mouncey N."/>
        </authorList>
    </citation>
    <scope>NUCLEOTIDE SEQUENCE [LARGE SCALE GENOMIC DNA]</scope>
    <source>
        <strain evidence="2 3">B2I6</strain>
    </source>
</reference>
<name>A0ABU0NRM4_STRRH</name>
<organism evidence="2 3">
    <name type="scientific">Streptomyces rishiriensis</name>
    <dbReference type="NCBI Taxonomy" id="68264"/>
    <lineage>
        <taxon>Bacteria</taxon>
        <taxon>Bacillati</taxon>
        <taxon>Actinomycetota</taxon>
        <taxon>Actinomycetes</taxon>
        <taxon>Kitasatosporales</taxon>
        <taxon>Streptomycetaceae</taxon>
        <taxon>Streptomyces</taxon>
    </lineage>
</organism>
<sequence length="246" mass="26401">MLSRPGSGSACSYQRFSYSQHSQPSQPWRRQDLHALAERQHSGAERQRGAVLGRGDVLDLHVSEIRRERQVGLPGLLAAQPGVHDVPQGADLPMPHEAEHAEGVRAGPVRVVGLQQNAYAEVGGVLRGGAEPPGGDGVGVFVLAAGEDPDEGRPEVTGEVDEFPDLLDHGLVVARRGDPRVAREPQDLDARRLEPGRGVGPFVRTQPRMDRLLRMGAQLHAVIAVRDREPQHLGQGDTGNTEGGEG</sequence>
<keyword evidence="3" id="KW-1185">Reference proteome</keyword>
<protein>
    <submittedName>
        <fullName evidence="2">Uncharacterized protein</fullName>
    </submittedName>
</protein>
<evidence type="ECO:0000256" key="1">
    <source>
        <dbReference type="SAM" id="MobiDB-lite"/>
    </source>
</evidence>
<dbReference type="Proteomes" id="UP001230654">
    <property type="component" value="Unassembled WGS sequence"/>
</dbReference>